<keyword evidence="2" id="KW-1185">Reference proteome</keyword>
<organism evidence="1 2">
    <name type="scientific">Brachionus plicatilis</name>
    <name type="common">Marine rotifer</name>
    <name type="synonym">Brachionus muelleri</name>
    <dbReference type="NCBI Taxonomy" id="10195"/>
    <lineage>
        <taxon>Eukaryota</taxon>
        <taxon>Metazoa</taxon>
        <taxon>Spiralia</taxon>
        <taxon>Gnathifera</taxon>
        <taxon>Rotifera</taxon>
        <taxon>Eurotatoria</taxon>
        <taxon>Monogononta</taxon>
        <taxon>Pseudotrocha</taxon>
        <taxon>Ploima</taxon>
        <taxon>Brachionidae</taxon>
        <taxon>Brachionus</taxon>
    </lineage>
</organism>
<proteinExistence type="predicted"/>
<dbReference type="EMBL" id="REGN01007114">
    <property type="protein sequence ID" value="RNA07240.1"/>
    <property type="molecule type" value="Genomic_DNA"/>
</dbReference>
<evidence type="ECO:0000313" key="2">
    <source>
        <dbReference type="Proteomes" id="UP000276133"/>
    </source>
</evidence>
<reference evidence="1 2" key="1">
    <citation type="journal article" date="2018" name="Sci. Rep.">
        <title>Genomic signatures of local adaptation to the degree of environmental predictability in rotifers.</title>
        <authorList>
            <person name="Franch-Gras L."/>
            <person name="Hahn C."/>
            <person name="Garcia-Roger E.M."/>
            <person name="Carmona M.J."/>
            <person name="Serra M."/>
            <person name="Gomez A."/>
        </authorList>
    </citation>
    <scope>NUCLEOTIDE SEQUENCE [LARGE SCALE GENOMIC DNA]</scope>
    <source>
        <strain evidence="1">HYR1</strain>
    </source>
</reference>
<name>A0A3M7Q749_BRAPC</name>
<sequence length="63" mass="7351">MVKYRGFTIFYVTKGSGKYFVALKDSNEHLWAQFSPLCANPIPPDSKKLKFDQKTIKKLYKFS</sequence>
<dbReference type="Proteomes" id="UP000276133">
    <property type="component" value="Unassembled WGS sequence"/>
</dbReference>
<accession>A0A3M7Q749</accession>
<gene>
    <name evidence="1" type="ORF">BpHYR1_025275</name>
</gene>
<dbReference type="AlphaFoldDB" id="A0A3M7Q749"/>
<evidence type="ECO:0000313" key="1">
    <source>
        <dbReference type="EMBL" id="RNA07240.1"/>
    </source>
</evidence>
<comment type="caution">
    <text evidence="1">The sequence shown here is derived from an EMBL/GenBank/DDBJ whole genome shotgun (WGS) entry which is preliminary data.</text>
</comment>
<protein>
    <submittedName>
        <fullName evidence="1">Uncharacterized protein</fullName>
    </submittedName>
</protein>